<dbReference type="Proteomes" id="UP000739538">
    <property type="component" value="Unassembled WGS sequence"/>
</dbReference>
<dbReference type="SUPFAM" id="SSF69304">
    <property type="entry name" value="Tricorn protease N-terminal domain"/>
    <property type="match status" value="1"/>
</dbReference>
<evidence type="ECO:0000256" key="1">
    <source>
        <dbReference type="ARBA" id="ARBA00009820"/>
    </source>
</evidence>
<dbReference type="Gene3D" id="2.120.10.30">
    <property type="entry name" value="TolB, C-terminal domain"/>
    <property type="match status" value="2"/>
</dbReference>
<dbReference type="Gene3D" id="3.40.50.10070">
    <property type="entry name" value="TolB, N-terminal domain"/>
    <property type="match status" value="1"/>
</dbReference>
<evidence type="ECO:0000313" key="3">
    <source>
        <dbReference type="EMBL" id="MCA9754556.1"/>
    </source>
</evidence>
<keyword evidence="2" id="KW-0732">Signal</keyword>
<protein>
    <submittedName>
        <fullName evidence="3">PD40 domain-containing protein</fullName>
    </submittedName>
</protein>
<accession>A0A956N8W2</accession>
<dbReference type="AlphaFoldDB" id="A0A956N8W2"/>
<sequence>MDESQTRRIGVARARSRRFAIGALMVLLCGGATSTCWAQDEFDLEIRTDSTAKTPILVRDFTYDGPPRKLLARGEAPEEIVVQDLEFSDYFDVSREGGRVSSQSHDAVVWGRVVERFGKVVLQGQIIDAENGDLIYQNDYPLGDPPDRWALHAFSDDVVLYLTGEKGVSSTRIAFVGTATGSKEIYLIDYDGARLSRLTTLGSISLSPAWSPNGKSIAFMTYASGNPDLVIMDVGGSDVRALSRRQGLNSAPAYHPKGNKVIATLSFEGNSELYTMNAEGGELRRITFDTNSIETSAAYSPTGDQIAFISDRTGQPQVYVMDQDGSNVRRISHLNGFCDSPDWSPNGEWISFVARIDGVFDVFIVRPDGSGGKRLTANEGNHENPAWAPDSRHLVYAKTYGGERRLFVMAANGQGKRQLTWSQGDQYNPAWSPSLKQ</sequence>
<dbReference type="EMBL" id="JAGQHS010000005">
    <property type="protein sequence ID" value="MCA9754556.1"/>
    <property type="molecule type" value="Genomic_DNA"/>
</dbReference>
<comment type="caution">
    <text evidence="3">The sequence shown here is derived from an EMBL/GenBank/DDBJ whole genome shotgun (WGS) entry which is preliminary data.</text>
</comment>
<name>A0A956N8W2_UNCEI</name>
<dbReference type="PANTHER" id="PTHR36842">
    <property type="entry name" value="PROTEIN TOLB HOMOLOG"/>
    <property type="match status" value="1"/>
</dbReference>
<reference evidence="3" key="2">
    <citation type="journal article" date="2021" name="Microbiome">
        <title>Successional dynamics and alternative stable states in a saline activated sludge microbial community over 9 years.</title>
        <authorList>
            <person name="Wang Y."/>
            <person name="Ye J."/>
            <person name="Ju F."/>
            <person name="Liu L."/>
            <person name="Boyd J.A."/>
            <person name="Deng Y."/>
            <person name="Parks D.H."/>
            <person name="Jiang X."/>
            <person name="Yin X."/>
            <person name="Woodcroft B.J."/>
            <person name="Tyson G.W."/>
            <person name="Hugenholtz P."/>
            <person name="Polz M.F."/>
            <person name="Zhang T."/>
        </authorList>
    </citation>
    <scope>NUCLEOTIDE SEQUENCE</scope>
    <source>
        <strain evidence="3">HKST-UBA02</strain>
    </source>
</reference>
<dbReference type="Pfam" id="PF07676">
    <property type="entry name" value="PD40"/>
    <property type="match status" value="4"/>
</dbReference>
<reference evidence="3" key="1">
    <citation type="submission" date="2020-04" db="EMBL/GenBank/DDBJ databases">
        <authorList>
            <person name="Zhang T."/>
        </authorList>
    </citation>
    <scope>NUCLEOTIDE SEQUENCE</scope>
    <source>
        <strain evidence="3">HKST-UBA02</strain>
    </source>
</reference>
<organism evidence="3 4">
    <name type="scientific">Eiseniibacteriota bacterium</name>
    <dbReference type="NCBI Taxonomy" id="2212470"/>
    <lineage>
        <taxon>Bacteria</taxon>
        <taxon>Candidatus Eiseniibacteriota</taxon>
    </lineage>
</organism>
<gene>
    <name evidence="3" type="ORF">KDA27_02050</name>
</gene>
<dbReference type="SUPFAM" id="SSF52964">
    <property type="entry name" value="TolB, N-terminal domain"/>
    <property type="match status" value="1"/>
</dbReference>
<evidence type="ECO:0000313" key="4">
    <source>
        <dbReference type="Proteomes" id="UP000739538"/>
    </source>
</evidence>
<comment type="similarity">
    <text evidence="1">Belongs to the TolB family.</text>
</comment>
<proteinExistence type="inferred from homology"/>
<feature type="signal peptide" evidence="2">
    <location>
        <begin position="1"/>
        <end position="38"/>
    </location>
</feature>
<evidence type="ECO:0000256" key="2">
    <source>
        <dbReference type="SAM" id="SignalP"/>
    </source>
</evidence>
<feature type="chain" id="PRO_5037993398" evidence="2">
    <location>
        <begin position="39"/>
        <end position="437"/>
    </location>
</feature>
<dbReference type="InterPro" id="IPR011659">
    <property type="entry name" value="WD40"/>
</dbReference>
<dbReference type="PANTHER" id="PTHR36842:SF1">
    <property type="entry name" value="PROTEIN TOLB"/>
    <property type="match status" value="1"/>
</dbReference>
<dbReference type="InterPro" id="IPR011042">
    <property type="entry name" value="6-blade_b-propeller_TolB-like"/>
</dbReference>